<sequence length="588" mass="62281">MTSFQLSIIVILAVLNLAVPSSATYSRCKCNPADHHTDSSSQNPATSCWPSPELWTALNTSVSGKLIRNVPVAAPCYPGALYNAAQCAAVDAQWTNATFQSQNPVGLSYPVEVSCPPVNASAGQVPGTCGMGGLPRYTVNATTSEDVVVAVRSEGYGSLEVWVRYLRTGLEFEQSYRSSSDCYKSTWNGSAITIGGGYTWSDVYPFAESKDVIVVGGGTPTVGCLGGWMQGGGHGPLSRNYGLGADQVLSLTAVLATGHIVTADPCTHPDLFFALRGGGPGTYAIVLSTTVKAYPNTRAVAQHVALAPLSSNTSALLDAIAILWSAYPDLNDAGYAGYGAWGIDAAAPFFANFTSGYVHGFYTFGDNVTQAEAEAAFAPVRARLEPFNGTSLFVSVGYVTYPSYWPFYRAESGTEPAVGSPAIVGSRLFDRAALQDNATALRGMLDVLAGAPGQGVTNDVELVGGGQVFADAGDVDSGVNPAWRSSYMSNIVSRAHLPSDTAAEVRAKERDITDVKVPAMKRVAPHTGAYMNEANRNDPEWMRDFYGGHWGRLSEIKEKYDLKGVFYCPTCVGSEAWVVEASGALCRR</sequence>
<evidence type="ECO:0000313" key="2">
    <source>
        <dbReference type="Proteomes" id="UP001320706"/>
    </source>
</evidence>
<evidence type="ECO:0000313" key="1">
    <source>
        <dbReference type="EMBL" id="KAK8204345.1"/>
    </source>
</evidence>
<dbReference type="Proteomes" id="UP001320706">
    <property type="component" value="Unassembled WGS sequence"/>
</dbReference>
<reference evidence="1" key="1">
    <citation type="submission" date="2024-02" db="EMBL/GenBank/DDBJ databases">
        <title>Metagenome Assembled Genome of Zalaria obscura JY119.</title>
        <authorList>
            <person name="Vighnesh L."/>
            <person name="Jagadeeshwari U."/>
            <person name="Venkata Ramana C."/>
            <person name="Sasikala C."/>
        </authorList>
    </citation>
    <scope>NUCLEOTIDE SEQUENCE</scope>
    <source>
        <strain evidence="1">JY119</strain>
    </source>
</reference>
<organism evidence="1 2">
    <name type="scientific">Zalaria obscura</name>
    <dbReference type="NCBI Taxonomy" id="2024903"/>
    <lineage>
        <taxon>Eukaryota</taxon>
        <taxon>Fungi</taxon>
        <taxon>Dikarya</taxon>
        <taxon>Ascomycota</taxon>
        <taxon>Pezizomycotina</taxon>
        <taxon>Dothideomycetes</taxon>
        <taxon>Dothideomycetidae</taxon>
        <taxon>Dothideales</taxon>
        <taxon>Zalariaceae</taxon>
        <taxon>Zalaria</taxon>
    </lineage>
</organism>
<dbReference type="EMBL" id="JAMKPW020000028">
    <property type="protein sequence ID" value="KAK8204345.1"/>
    <property type="molecule type" value="Genomic_DNA"/>
</dbReference>
<protein>
    <submittedName>
        <fullName evidence="1">Uncharacterized protein</fullName>
    </submittedName>
</protein>
<gene>
    <name evidence="1" type="ORF">M8818_005190</name>
</gene>
<accession>A0ACC3S9P8</accession>
<keyword evidence="2" id="KW-1185">Reference proteome</keyword>
<comment type="caution">
    <text evidence="1">The sequence shown here is derived from an EMBL/GenBank/DDBJ whole genome shotgun (WGS) entry which is preliminary data.</text>
</comment>
<proteinExistence type="predicted"/>
<name>A0ACC3S9P8_9PEZI</name>